<evidence type="ECO:0000256" key="3">
    <source>
        <dbReference type="ARBA" id="ARBA00022679"/>
    </source>
</evidence>
<sequence length="393" mass="44236">MKRVHLKKGAERFLEKKHYTIYSKWVKSDPLLVNGEFVEVYYEGDLIGYGFYEKIGAIGLRVLAYISESPPTTLEEIVSWRIARAQKRRELIGEKSNCGYRLVYADSDGMPGLIVDVYNDTSVVQSTSYGWDGNVEHVAKSIVEQGITERVYLKNDQRARKQLGLPVERKFLIGGGKPETTIVEGRAHFIVNFEKGQKTGFYLDQRGARLKIASMDLEGATVLDLFSYTGAFAIQAMIAGARSSIMVEESDEAVSLARRNLELNAIKESEIVRGRVERILDALIAKKKSFDVIIADPPAFIPSREYYERGIKAYERLYENVFRVAKPGSIVYASTCSHALSGSRFIDMLSEVSEGLGLQLRILFENSPINATPGTRVQDEELRYLKGYLLLVE</sequence>
<dbReference type="Gene3D" id="3.30.750.80">
    <property type="entry name" value="RNA methyltransferase domain (HRMD) like"/>
    <property type="match status" value="1"/>
</dbReference>
<dbReference type="Pfam" id="PF17785">
    <property type="entry name" value="PUA_3"/>
    <property type="match status" value="1"/>
</dbReference>
<dbReference type="PANTHER" id="PTHR42873:SF1">
    <property type="entry name" value="S-ADENOSYLMETHIONINE-DEPENDENT METHYLTRANSFERASE DOMAIN-CONTAINING PROTEIN"/>
    <property type="match status" value="1"/>
</dbReference>
<comment type="caution">
    <text evidence="5">The sequence shown here is derived from an EMBL/GenBank/DDBJ whole genome shotgun (WGS) entry which is preliminary data.</text>
</comment>
<dbReference type="AlphaFoldDB" id="A0A7J3ZM00"/>
<dbReference type="InterPro" id="IPR036974">
    <property type="entry name" value="PUA_sf"/>
</dbReference>
<gene>
    <name evidence="5" type="ORF">ENM78_05745</name>
</gene>
<evidence type="ECO:0000256" key="2">
    <source>
        <dbReference type="ARBA" id="ARBA00022490"/>
    </source>
</evidence>
<evidence type="ECO:0000313" key="5">
    <source>
        <dbReference type="EMBL" id="HHQ80932.1"/>
    </source>
</evidence>
<dbReference type="InterPro" id="IPR041532">
    <property type="entry name" value="RlmI-like_PUA"/>
</dbReference>
<dbReference type="GO" id="GO:0003723">
    <property type="term" value="F:RNA binding"/>
    <property type="evidence" value="ECO:0007669"/>
    <property type="project" value="InterPro"/>
</dbReference>
<dbReference type="GO" id="GO:0032259">
    <property type="term" value="P:methylation"/>
    <property type="evidence" value="ECO:0007669"/>
    <property type="project" value="UniProtKB-KW"/>
</dbReference>
<dbReference type="Gene3D" id="2.30.130.10">
    <property type="entry name" value="PUA domain"/>
    <property type="match status" value="1"/>
</dbReference>
<comment type="subcellular location">
    <subcellularLocation>
        <location evidence="1">Cytoplasm</location>
    </subcellularLocation>
</comment>
<reference evidence="5" key="1">
    <citation type="journal article" date="2020" name="mSystems">
        <title>Genome- and Community-Level Interaction Insights into Carbon Utilization and Element Cycling Functions of Hydrothermarchaeota in Hydrothermal Sediment.</title>
        <authorList>
            <person name="Zhou Z."/>
            <person name="Liu Y."/>
            <person name="Xu W."/>
            <person name="Pan J."/>
            <person name="Luo Z.H."/>
            <person name="Li M."/>
        </authorList>
    </citation>
    <scope>NUCLEOTIDE SEQUENCE [LARGE SCALE GENOMIC DNA]</scope>
    <source>
        <strain evidence="5">SpSt-1116</strain>
    </source>
</reference>
<keyword evidence="2" id="KW-0963">Cytoplasm</keyword>
<dbReference type="Pfam" id="PF03602">
    <property type="entry name" value="Cons_hypoth95"/>
    <property type="match status" value="1"/>
</dbReference>
<organism evidence="5">
    <name type="scientific">Fervidicoccus fontis</name>
    <dbReference type="NCBI Taxonomy" id="683846"/>
    <lineage>
        <taxon>Archaea</taxon>
        <taxon>Thermoproteota</taxon>
        <taxon>Thermoprotei</taxon>
        <taxon>Fervidicoccales</taxon>
        <taxon>Fervidicoccaceae</taxon>
        <taxon>Fervidicoccus</taxon>
    </lineage>
</organism>
<dbReference type="CDD" id="cd02440">
    <property type="entry name" value="AdoMet_MTases"/>
    <property type="match status" value="1"/>
</dbReference>
<evidence type="ECO:0000256" key="1">
    <source>
        <dbReference type="ARBA" id="ARBA00004496"/>
    </source>
</evidence>
<dbReference type="PANTHER" id="PTHR42873">
    <property type="entry name" value="RIBOSOMAL RNA LARGE SUBUNIT METHYLTRANSFERASE"/>
    <property type="match status" value="1"/>
</dbReference>
<keyword evidence="5" id="KW-0489">Methyltransferase</keyword>
<proteinExistence type="predicted"/>
<dbReference type="GO" id="GO:0008168">
    <property type="term" value="F:methyltransferase activity"/>
    <property type="evidence" value="ECO:0007669"/>
    <property type="project" value="UniProtKB-KW"/>
</dbReference>
<feature type="domain" description="RlmI-like PUA" evidence="4">
    <location>
        <begin position="4"/>
        <end position="64"/>
    </location>
</feature>
<dbReference type="Gene3D" id="3.40.50.150">
    <property type="entry name" value="Vaccinia Virus protein VP39"/>
    <property type="match status" value="1"/>
</dbReference>
<evidence type="ECO:0000259" key="4">
    <source>
        <dbReference type="Pfam" id="PF17785"/>
    </source>
</evidence>
<keyword evidence="3 5" id="KW-0808">Transferase</keyword>
<dbReference type="CDD" id="cd11572">
    <property type="entry name" value="RlmI_M_like"/>
    <property type="match status" value="1"/>
</dbReference>
<accession>A0A7J3ZM00</accession>
<name>A0A7J3ZM00_9CREN</name>
<dbReference type="EMBL" id="DRZC01000079">
    <property type="protein sequence ID" value="HHQ80932.1"/>
    <property type="molecule type" value="Genomic_DNA"/>
</dbReference>
<dbReference type="SUPFAM" id="SSF53335">
    <property type="entry name" value="S-adenosyl-L-methionine-dependent methyltransferases"/>
    <property type="match status" value="1"/>
</dbReference>
<protein>
    <submittedName>
        <fullName evidence="5">Class I SAM-dependent rRNA methyltransferase</fullName>
    </submittedName>
</protein>
<dbReference type="InterPro" id="IPR029063">
    <property type="entry name" value="SAM-dependent_MTases_sf"/>
</dbReference>